<organism evidence="2 3">
    <name type="scientific">Salinimicrobium gaetbulicola</name>
    <dbReference type="NCBI Taxonomy" id="999702"/>
    <lineage>
        <taxon>Bacteria</taxon>
        <taxon>Pseudomonadati</taxon>
        <taxon>Bacteroidota</taxon>
        <taxon>Flavobacteriia</taxon>
        <taxon>Flavobacteriales</taxon>
        <taxon>Flavobacteriaceae</taxon>
        <taxon>Salinimicrobium</taxon>
    </lineage>
</organism>
<evidence type="ECO:0000256" key="1">
    <source>
        <dbReference type="SAM" id="Phobius"/>
    </source>
</evidence>
<keyword evidence="3" id="KW-1185">Reference proteome</keyword>
<dbReference type="EMBL" id="JBHTJP010000032">
    <property type="protein sequence ID" value="MFD0976085.1"/>
    <property type="molecule type" value="Genomic_DNA"/>
</dbReference>
<evidence type="ECO:0000313" key="2">
    <source>
        <dbReference type="EMBL" id="MFD0976085.1"/>
    </source>
</evidence>
<keyword evidence="1" id="KW-0812">Transmembrane</keyword>
<feature type="transmembrane region" description="Helical" evidence="1">
    <location>
        <begin position="87"/>
        <end position="108"/>
    </location>
</feature>
<keyword evidence="1" id="KW-1133">Transmembrane helix</keyword>
<protein>
    <submittedName>
        <fullName evidence="2">DUF3810 domain-containing protein</fullName>
    </submittedName>
</protein>
<name>A0ABW3IF52_9FLAO</name>
<feature type="transmembrane region" description="Helical" evidence="1">
    <location>
        <begin position="49"/>
        <end position="75"/>
    </location>
</feature>
<dbReference type="InterPro" id="IPR024294">
    <property type="entry name" value="DUF3810"/>
</dbReference>
<proteinExistence type="predicted"/>
<dbReference type="Pfam" id="PF12725">
    <property type="entry name" value="DUF3810"/>
    <property type="match status" value="1"/>
</dbReference>
<dbReference type="Proteomes" id="UP001597100">
    <property type="component" value="Unassembled WGS sequence"/>
</dbReference>
<evidence type="ECO:0000313" key="3">
    <source>
        <dbReference type="Proteomes" id="UP001597100"/>
    </source>
</evidence>
<reference evidence="3" key="1">
    <citation type="journal article" date="2019" name="Int. J. Syst. Evol. Microbiol.">
        <title>The Global Catalogue of Microorganisms (GCM) 10K type strain sequencing project: providing services to taxonomists for standard genome sequencing and annotation.</title>
        <authorList>
            <consortium name="The Broad Institute Genomics Platform"/>
            <consortium name="The Broad Institute Genome Sequencing Center for Infectious Disease"/>
            <person name="Wu L."/>
            <person name="Ma J."/>
        </authorList>
    </citation>
    <scope>NUCLEOTIDE SEQUENCE [LARGE SCALE GENOMIC DNA]</scope>
    <source>
        <strain evidence="3">CCUG 60898</strain>
    </source>
</reference>
<accession>A0ABW3IF52</accession>
<keyword evidence="1" id="KW-0472">Membrane</keyword>
<gene>
    <name evidence="2" type="ORF">ACFQ1G_04705</name>
</gene>
<comment type="caution">
    <text evidence="2">The sequence shown here is derived from an EMBL/GenBank/DDBJ whole genome shotgun (WGS) entry which is preliminary data.</text>
</comment>
<dbReference type="RefSeq" id="WP_380737117.1">
    <property type="nucleotide sequence ID" value="NZ_JBHTJP010000032.1"/>
</dbReference>
<feature type="transmembrane region" description="Helical" evidence="1">
    <location>
        <begin position="7"/>
        <end position="29"/>
    </location>
</feature>
<sequence length="356" mass="41898">MKKKSALILAMLLPVQILLIRILAMYPNFVENWYSMGIYPFTSSLMRMGLGFLPFSLGDILYGVLIIMLIRWLVLRIKQRFRNPKRWGLEALATLSIIYACFNIFWGFNYYRQPLHQTLQIENDYSTEDLHKLTLHLIDRSNKLHTSITKDDSVKVDLPYSKGEILNMTRDGYQNLEETFPELEYDHESLKRSIYSLPLTYMGFNGYLNPLTNEGQVNTVIVPYKLPTTASHEIGHQLGFAKENEANFLACLATMNHPDEYFRYSGYTFALSYCLSELYYREPELTNELMECLNYGIRLNYIEVREFWEKHQNPMEPLFMYTYNSFLKANNQPEGMKSYSYVVALLVNYFKDRQNL</sequence>